<gene>
    <name evidence="3 4" type="primary">LOC18603000</name>
</gene>
<reference evidence="3 4" key="2">
    <citation type="submission" date="2025-04" db="UniProtKB">
        <authorList>
            <consortium name="RefSeq"/>
        </authorList>
    </citation>
    <scope>IDENTIFICATION</scope>
</reference>
<dbReference type="AlphaFoldDB" id="A0AB32VB65"/>
<name>A0AB32VB65_THECC</name>
<dbReference type="Gramene" id="Tc04v2_t019030.2">
    <property type="protein sequence ID" value="Tc04v2_p019030.2"/>
    <property type="gene ID" value="Tc04v2_g019030"/>
</dbReference>
<dbReference type="KEGG" id="tcc:18603000"/>
<organism evidence="2 3">
    <name type="scientific">Theobroma cacao</name>
    <name type="common">Cacao</name>
    <name type="synonym">Cocoa</name>
    <dbReference type="NCBI Taxonomy" id="3641"/>
    <lineage>
        <taxon>Eukaryota</taxon>
        <taxon>Viridiplantae</taxon>
        <taxon>Streptophyta</taxon>
        <taxon>Embryophyta</taxon>
        <taxon>Tracheophyta</taxon>
        <taxon>Spermatophyta</taxon>
        <taxon>Magnoliopsida</taxon>
        <taxon>eudicotyledons</taxon>
        <taxon>Gunneridae</taxon>
        <taxon>Pentapetalae</taxon>
        <taxon>rosids</taxon>
        <taxon>malvids</taxon>
        <taxon>Malvales</taxon>
        <taxon>Malvaceae</taxon>
        <taxon>Byttnerioideae</taxon>
        <taxon>Theobroma</taxon>
    </lineage>
</organism>
<evidence type="ECO:0000313" key="2">
    <source>
        <dbReference type="Proteomes" id="UP000694886"/>
    </source>
</evidence>
<accession>A0AB32VB65</accession>
<dbReference type="Gramene" id="Tc04v2_t019030.1">
    <property type="protein sequence ID" value="Tc04v2_p019030.1"/>
    <property type="gene ID" value="Tc04v2_g019030"/>
</dbReference>
<reference evidence="2" key="1">
    <citation type="journal article" date="1997" name="Nucleic Acids Res.">
        <title>tRNAscan-SE: a program for improved detection of transfer RNA genes in genomic sequence.</title>
        <authorList>
            <person name="Lowe T.M."/>
            <person name="Eddy S.R."/>
        </authorList>
    </citation>
    <scope>NUCLEOTIDE SEQUENCE [LARGE SCALE GENOMIC DNA]</scope>
    <source>
        <strain evidence="2">r\B97-61/B2</strain>
    </source>
</reference>
<dbReference type="RefSeq" id="XP_007034776.2">
    <property type="nucleotide sequence ID" value="XM_007034714.2"/>
</dbReference>
<feature type="compositionally biased region" description="Polar residues" evidence="1">
    <location>
        <begin position="73"/>
        <end position="87"/>
    </location>
</feature>
<sequence length="431" mass="49676">MCQIPKKRVYIGRCVRYISATDNYVKQLEQQISLPDGSDGQQQENTFHSEQASAAGHVIPLHGLEQYQAINQSQIDQRSSLSQTNSTGRGGRRKPSVLSEEEKRERKRLNDAKYRYNKRVENEKLKDEINMLRNMLQASEKGKETEALSIHGPVQDFGCDRDLPVVVENEPSRILEENESPTNPQDASYRDLLVVMHNDVQSQSLEKNQPINYLQNDTWKSLEENQLLTQNDTWKSLEEDQLLTQPQLFAVDYLTFMDKLERDEKSTVSYSDFEILLQGEKQEVGGYRIPLVLQPIFEKIVTSYGDITSNSLLSSFSAENVLLQFLATIQEMGDTTLEQVTEELIFRWRDCIAEAKRIKFNVDFATEHLKKVAKSYLGRKALNDLNNIDKRIEVLETEFNDLQRQKFEKLEACSPYLLAASEDFNRNVGLF</sequence>
<dbReference type="PANTHER" id="PTHR35021:SF9">
    <property type="entry name" value="BZIP DOMAIN-CONTAINING PROTEIN"/>
    <property type="match status" value="1"/>
</dbReference>
<protein>
    <submittedName>
        <fullName evidence="3 4">Uncharacterized protein LOC18603000</fullName>
    </submittedName>
</protein>
<dbReference type="Pfam" id="PF05278">
    <property type="entry name" value="PEARLI-4"/>
    <property type="match status" value="1"/>
</dbReference>
<dbReference type="RefSeq" id="XP_017974661.1">
    <property type="nucleotide sequence ID" value="XM_018119172.1"/>
</dbReference>
<evidence type="ECO:0000313" key="3">
    <source>
        <dbReference type="RefSeq" id="XP_007034776.2"/>
    </source>
</evidence>
<dbReference type="Proteomes" id="UP000694886">
    <property type="component" value="Chromosome 4"/>
</dbReference>
<proteinExistence type="predicted"/>
<feature type="region of interest" description="Disordered" evidence="1">
    <location>
        <begin position="73"/>
        <end position="107"/>
    </location>
</feature>
<evidence type="ECO:0000313" key="4">
    <source>
        <dbReference type="RefSeq" id="XP_017974661.1"/>
    </source>
</evidence>
<dbReference type="InterPro" id="IPR007942">
    <property type="entry name" value="PLipase-like"/>
</dbReference>
<evidence type="ECO:0000256" key="1">
    <source>
        <dbReference type="SAM" id="MobiDB-lite"/>
    </source>
</evidence>
<dbReference type="GeneID" id="18603000"/>
<dbReference type="PANTHER" id="PTHR35021">
    <property type="match status" value="1"/>
</dbReference>